<dbReference type="PANTHER" id="PTHR33993">
    <property type="entry name" value="GLYOXALASE-RELATED"/>
    <property type="match status" value="1"/>
</dbReference>
<evidence type="ECO:0000259" key="2">
    <source>
        <dbReference type="PROSITE" id="PS51819"/>
    </source>
</evidence>
<dbReference type="Proteomes" id="UP001500037">
    <property type="component" value="Unassembled WGS sequence"/>
</dbReference>
<organism evidence="3 4">
    <name type="scientific">Kitasatospora nipponensis</name>
    <dbReference type="NCBI Taxonomy" id="258049"/>
    <lineage>
        <taxon>Bacteria</taxon>
        <taxon>Bacillati</taxon>
        <taxon>Actinomycetota</taxon>
        <taxon>Actinomycetes</taxon>
        <taxon>Kitasatosporales</taxon>
        <taxon>Streptomycetaceae</taxon>
        <taxon>Kitasatospora</taxon>
    </lineage>
</organism>
<feature type="domain" description="VOC" evidence="2">
    <location>
        <begin position="40"/>
        <end position="152"/>
    </location>
</feature>
<comment type="caution">
    <text evidence="3">The sequence shown here is derived from an EMBL/GenBank/DDBJ whole genome shotgun (WGS) entry which is preliminary data.</text>
</comment>
<gene>
    <name evidence="3" type="ORF">GCM10009665_73780</name>
</gene>
<evidence type="ECO:0000256" key="1">
    <source>
        <dbReference type="SAM" id="MobiDB-lite"/>
    </source>
</evidence>
<dbReference type="RefSeq" id="WP_344446623.1">
    <property type="nucleotide sequence ID" value="NZ_BAAALF010000268.1"/>
</dbReference>
<reference evidence="3 4" key="1">
    <citation type="journal article" date="2019" name="Int. J. Syst. Evol. Microbiol.">
        <title>The Global Catalogue of Microorganisms (GCM) 10K type strain sequencing project: providing services to taxonomists for standard genome sequencing and annotation.</title>
        <authorList>
            <consortium name="The Broad Institute Genomics Platform"/>
            <consortium name="The Broad Institute Genome Sequencing Center for Infectious Disease"/>
            <person name="Wu L."/>
            <person name="Ma J."/>
        </authorList>
    </citation>
    <scope>NUCLEOTIDE SEQUENCE [LARGE SCALE GENOMIC DNA]</scope>
    <source>
        <strain evidence="3 4">JCM 13004</strain>
    </source>
</reference>
<feature type="region of interest" description="Disordered" evidence="1">
    <location>
        <begin position="1"/>
        <end position="31"/>
    </location>
</feature>
<sequence length="285" mass="30162">MTEAADRAASGTVRDGAASDGTARPGAAPEGPAVRCVPAIPSWVSLMASDLDAAQAFYGPLLGWSFRPGPDRWGPYVRAMVGGVAVAGLSASADLQLPVNWTTYFGAENADVVAERVRARAEEVAIGPLGFDDGRLAIAADPDGAPFGIWEGGPAMGPTLRSIPGAPVWIELRTFDAFAAALFYGEVFAWDNRDPDELETRWEHDRVVLRTERQSVAALAVATDPEARPSWNVYFSVPDADAAVELAEGLGADVLGEVLDTPYGRVAHLRDPQGGRFSLLSAKQD</sequence>
<dbReference type="PROSITE" id="PS51819">
    <property type="entry name" value="VOC"/>
    <property type="match status" value="2"/>
</dbReference>
<protein>
    <submittedName>
        <fullName evidence="3">VOC family protein</fullName>
    </submittedName>
</protein>
<dbReference type="SUPFAM" id="SSF54593">
    <property type="entry name" value="Glyoxalase/Bleomycin resistance protein/Dihydroxybiphenyl dioxygenase"/>
    <property type="match status" value="2"/>
</dbReference>
<dbReference type="Gene3D" id="3.10.180.10">
    <property type="entry name" value="2,3-Dihydroxybiphenyl 1,2-Dioxygenase, domain 1"/>
    <property type="match status" value="2"/>
</dbReference>
<evidence type="ECO:0000313" key="4">
    <source>
        <dbReference type="Proteomes" id="UP001500037"/>
    </source>
</evidence>
<dbReference type="InterPro" id="IPR037523">
    <property type="entry name" value="VOC_core"/>
</dbReference>
<accession>A0ABN1T7J5</accession>
<feature type="domain" description="VOC" evidence="2">
    <location>
        <begin position="166"/>
        <end position="282"/>
    </location>
</feature>
<dbReference type="InterPro" id="IPR029068">
    <property type="entry name" value="Glyas_Bleomycin-R_OHBP_Dase"/>
</dbReference>
<dbReference type="CDD" id="cd07247">
    <property type="entry name" value="SgaA_N_like"/>
    <property type="match status" value="1"/>
</dbReference>
<dbReference type="Pfam" id="PF18029">
    <property type="entry name" value="Glyoxalase_6"/>
    <property type="match status" value="1"/>
</dbReference>
<evidence type="ECO:0000313" key="3">
    <source>
        <dbReference type="EMBL" id="GAA1068858.1"/>
    </source>
</evidence>
<dbReference type="InterPro" id="IPR041581">
    <property type="entry name" value="Glyoxalase_6"/>
</dbReference>
<dbReference type="PANTHER" id="PTHR33993:SF14">
    <property type="entry name" value="GB|AAF24581.1"/>
    <property type="match status" value="1"/>
</dbReference>
<dbReference type="EMBL" id="BAAALF010000268">
    <property type="protein sequence ID" value="GAA1068858.1"/>
    <property type="molecule type" value="Genomic_DNA"/>
</dbReference>
<proteinExistence type="predicted"/>
<keyword evidence="4" id="KW-1185">Reference proteome</keyword>
<dbReference type="InterPro" id="IPR052164">
    <property type="entry name" value="Anthracycline_SecMetBiosynth"/>
</dbReference>
<name>A0ABN1T7J5_9ACTN</name>